<keyword evidence="2" id="KW-1185">Reference proteome</keyword>
<name>A0AAP0KX73_9MAGN</name>
<sequence>MSTHRFLNMKEINNFIKTPPWKALNRDEDDEVTPNDVFHHVHEKGHDGMTFIDNRSTRFHVEFVRRCEEHAQDTPDQPIDEKQLYYDAAGKCLKGCNYGLVSLAKGKRRYEDPGASMSWEPMVQRLELNVIVQRIA</sequence>
<organism evidence="1 2">
    <name type="scientific">Stephania yunnanensis</name>
    <dbReference type="NCBI Taxonomy" id="152371"/>
    <lineage>
        <taxon>Eukaryota</taxon>
        <taxon>Viridiplantae</taxon>
        <taxon>Streptophyta</taxon>
        <taxon>Embryophyta</taxon>
        <taxon>Tracheophyta</taxon>
        <taxon>Spermatophyta</taxon>
        <taxon>Magnoliopsida</taxon>
        <taxon>Ranunculales</taxon>
        <taxon>Menispermaceae</taxon>
        <taxon>Menispermoideae</taxon>
        <taxon>Cissampelideae</taxon>
        <taxon>Stephania</taxon>
    </lineage>
</organism>
<evidence type="ECO:0000313" key="2">
    <source>
        <dbReference type="Proteomes" id="UP001420932"/>
    </source>
</evidence>
<comment type="caution">
    <text evidence="1">The sequence shown here is derived from an EMBL/GenBank/DDBJ whole genome shotgun (WGS) entry which is preliminary data.</text>
</comment>
<dbReference type="AlphaFoldDB" id="A0AAP0KX73"/>
<gene>
    <name evidence="1" type="ORF">Syun_006749</name>
</gene>
<reference evidence="1 2" key="1">
    <citation type="submission" date="2024-01" db="EMBL/GenBank/DDBJ databases">
        <title>Genome assemblies of Stephania.</title>
        <authorList>
            <person name="Yang L."/>
        </authorList>
    </citation>
    <scope>NUCLEOTIDE SEQUENCE [LARGE SCALE GENOMIC DNA]</scope>
    <source>
        <strain evidence="1">YNDBR</strain>
        <tissue evidence="1">Leaf</tissue>
    </source>
</reference>
<dbReference type="EMBL" id="JBBNAF010000003">
    <property type="protein sequence ID" value="KAK9160408.1"/>
    <property type="molecule type" value="Genomic_DNA"/>
</dbReference>
<dbReference type="Proteomes" id="UP001420932">
    <property type="component" value="Unassembled WGS sequence"/>
</dbReference>
<evidence type="ECO:0000313" key="1">
    <source>
        <dbReference type="EMBL" id="KAK9160408.1"/>
    </source>
</evidence>
<protein>
    <submittedName>
        <fullName evidence="1">Uncharacterized protein</fullName>
    </submittedName>
</protein>
<proteinExistence type="predicted"/>
<accession>A0AAP0KX73</accession>